<protein>
    <recommendedName>
        <fullName evidence="10">Lysylphosphatidylglycerol synthetase/UPF0104</fullName>
    </recommendedName>
</protein>
<keyword evidence="6 7" id="KW-0472">Membrane</keyword>
<dbReference type="PANTHER" id="PTHR39087:SF2">
    <property type="entry name" value="UPF0104 MEMBRANE PROTEIN MJ1595"/>
    <property type="match status" value="1"/>
</dbReference>
<dbReference type="AlphaFoldDB" id="F7XK73"/>
<dbReference type="NCBIfam" id="TIGR00374">
    <property type="entry name" value="flippase-like domain"/>
    <property type="match status" value="1"/>
</dbReference>
<evidence type="ECO:0008006" key="10">
    <source>
        <dbReference type="Google" id="ProtNLM"/>
    </source>
</evidence>
<organism evidence="8 9">
    <name type="scientific">Methanosalsum zhilinae (strain DSM 4017 / NBRC 107636 / OCM 62 / WeN5)</name>
    <name type="common">Methanohalophilus zhilinae</name>
    <dbReference type="NCBI Taxonomy" id="679901"/>
    <lineage>
        <taxon>Archaea</taxon>
        <taxon>Methanobacteriati</taxon>
        <taxon>Methanobacteriota</taxon>
        <taxon>Stenosarchaea group</taxon>
        <taxon>Methanomicrobia</taxon>
        <taxon>Methanosarcinales</taxon>
        <taxon>Methanosarcinaceae</taxon>
        <taxon>Methanosalsum</taxon>
    </lineage>
</organism>
<dbReference type="PANTHER" id="PTHR39087">
    <property type="entry name" value="UPF0104 MEMBRANE PROTEIN MJ1595"/>
    <property type="match status" value="1"/>
</dbReference>
<keyword evidence="9" id="KW-1185">Reference proteome</keyword>
<feature type="transmembrane region" description="Helical" evidence="7">
    <location>
        <begin position="116"/>
        <end position="137"/>
    </location>
</feature>
<evidence type="ECO:0000256" key="6">
    <source>
        <dbReference type="ARBA" id="ARBA00023136"/>
    </source>
</evidence>
<keyword evidence="3" id="KW-1003">Cell membrane</keyword>
<evidence type="ECO:0000256" key="5">
    <source>
        <dbReference type="ARBA" id="ARBA00022989"/>
    </source>
</evidence>
<feature type="transmembrane region" description="Helical" evidence="7">
    <location>
        <begin position="28"/>
        <end position="47"/>
    </location>
</feature>
<evidence type="ECO:0000256" key="2">
    <source>
        <dbReference type="ARBA" id="ARBA00011061"/>
    </source>
</evidence>
<reference evidence="8 9" key="1">
    <citation type="submission" date="2010-07" db="EMBL/GenBank/DDBJ databases">
        <title>The complete genome of Methanosalsum zhilinae DSM 4017.</title>
        <authorList>
            <consortium name="US DOE Joint Genome Institute (JGI-PGF)"/>
            <person name="Lucas S."/>
            <person name="Copeland A."/>
            <person name="Lapidus A."/>
            <person name="Glavina del Rio T."/>
            <person name="Dalin E."/>
            <person name="Tice H."/>
            <person name="Bruce D."/>
            <person name="Goodwin L."/>
            <person name="Pitluck S."/>
            <person name="Kyrpides N."/>
            <person name="Mavromatis K."/>
            <person name="Ovchinnikova G."/>
            <person name="Daligault H."/>
            <person name="Detter J.C."/>
            <person name="Han C."/>
            <person name="Tapia R."/>
            <person name="Larimer F."/>
            <person name="Land M."/>
            <person name="Hauser L."/>
            <person name="Markowitz V."/>
            <person name="Cheng J.-F."/>
            <person name="Hugenholtz P."/>
            <person name="Woyke T."/>
            <person name="Wu D."/>
            <person name="Spring S."/>
            <person name="Schueler E."/>
            <person name="Brambilla E."/>
            <person name="Klenk H.-P."/>
            <person name="Eisen J.A."/>
        </authorList>
    </citation>
    <scope>NUCLEOTIDE SEQUENCE [LARGE SCALE GENOMIC DNA]</scope>
    <source>
        <strain evidence="9">DSM 4017 / NBRC 107636 / OCM 62 / WeN5</strain>
    </source>
</reference>
<comment type="subcellular location">
    <subcellularLocation>
        <location evidence="1">Cell membrane</location>
        <topology evidence="1">Multi-pass membrane protein</topology>
    </subcellularLocation>
</comment>
<feature type="transmembrane region" description="Helical" evidence="7">
    <location>
        <begin position="270"/>
        <end position="290"/>
    </location>
</feature>
<dbReference type="STRING" id="679901.Mzhil_0671"/>
<evidence type="ECO:0000313" key="8">
    <source>
        <dbReference type="EMBL" id="AEH60538.1"/>
    </source>
</evidence>
<dbReference type="Proteomes" id="UP000006622">
    <property type="component" value="Chromosome"/>
</dbReference>
<evidence type="ECO:0000256" key="1">
    <source>
        <dbReference type="ARBA" id="ARBA00004651"/>
    </source>
</evidence>
<dbReference type="GO" id="GO:0005886">
    <property type="term" value="C:plasma membrane"/>
    <property type="evidence" value="ECO:0007669"/>
    <property type="project" value="UniProtKB-SubCell"/>
</dbReference>
<evidence type="ECO:0000313" key="9">
    <source>
        <dbReference type="Proteomes" id="UP000006622"/>
    </source>
</evidence>
<accession>F7XK73</accession>
<sequence>MYLIGLSALIATLWIADLSNTISDIRSVNIQIVILLCLLQCITIGLISSQWHIITRKLNRDISYSQVLDVNMAGTVVESITPALKAGGELTKVLLMRSRWNISGSDATAIICIQKIISLFPFMTLCLASLGWIIFYGDKQTESMYIFTGAFILFLGIFTSFSLIVMFPEAMIRFTEKFPVKNTIKVRISNNLSDFRDSVRILKNKNSYIPVLLTLSFIIWGLFGVKAYLLADAINIDLGVAAIFTVTILSYMIAMVPVSPGGIGTFEGSILVLLSSMGIASSLAITFALVLRFTTYWFAFLLSTLYLAIKKVADYRQPDGNEPNW</sequence>
<evidence type="ECO:0000256" key="4">
    <source>
        <dbReference type="ARBA" id="ARBA00022692"/>
    </source>
</evidence>
<dbReference type="EMBL" id="CP002101">
    <property type="protein sequence ID" value="AEH60538.1"/>
    <property type="molecule type" value="Genomic_DNA"/>
</dbReference>
<evidence type="ECO:0000256" key="3">
    <source>
        <dbReference type="ARBA" id="ARBA00022475"/>
    </source>
</evidence>
<evidence type="ECO:0000256" key="7">
    <source>
        <dbReference type="SAM" id="Phobius"/>
    </source>
</evidence>
<dbReference type="KEGG" id="mzh:Mzhil_0671"/>
<feature type="transmembrane region" description="Helical" evidence="7">
    <location>
        <begin position="208"/>
        <end position="230"/>
    </location>
</feature>
<feature type="transmembrane region" description="Helical" evidence="7">
    <location>
        <begin position="236"/>
        <end position="258"/>
    </location>
</feature>
<comment type="similarity">
    <text evidence="2">Belongs to the UPF0104 family.</text>
</comment>
<proteinExistence type="inferred from homology"/>
<dbReference type="InterPro" id="IPR022791">
    <property type="entry name" value="L-PG_synthase/AglD"/>
</dbReference>
<dbReference type="HOGENOM" id="CLU_048072_1_1_2"/>
<feature type="transmembrane region" description="Helical" evidence="7">
    <location>
        <begin position="143"/>
        <end position="167"/>
    </location>
</feature>
<gene>
    <name evidence="8" type="ordered locus">Mzhil_0671</name>
</gene>
<keyword evidence="5 7" id="KW-1133">Transmembrane helix</keyword>
<dbReference type="Pfam" id="PF03706">
    <property type="entry name" value="LPG_synthase_TM"/>
    <property type="match status" value="1"/>
</dbReference>
<name>F7XK73_METZD</name>
<keyword evidence="4 7" id="KW-0812">Transmembrane</keyword>